<dbReference type="AlphaFoldDB" id="Z4WVZ8"/>
<reference evidence="1 2" key="1">
    <citation type="submission" date="2014-01" db="EMBL/GenBank/DDBJ databases">
        <authorList>
            <person name="Durkin A.S."/>
            <person name="McCorrison J."/>
            <person name="Torralba M."/>
            <person name="Gillis M."/>
            <person name="Haft D.H."/>
            <person name="Methe B."/>
            <person name="Sutton G."/>
            <person name="Nelson K.E."/>
        </authorList>
    </citation>
    <scope>NUCLEOTIDE SEQUENCE [LARGE SCALE GENOMIC DNA]</scope>
    <source>
        <strain evidence="1 2">ATCC 51270</strain>
    </source>
</reference>
<comment type="caution">
    <text evidence="1">The sequence shown here is derived from an EMBL/GenBank/DDBJ whole genome shotgun (WGS) entry which is preliminary data.</text>
</comment>
<dbReference type="Proteomes" id="UP000023482">
    <property type="component" value="Unassembled WGS sequence"/>
</dbReference>
<sequence length="72" mass="8591">MIEKEQVLALTDQGLTIFSHYLGFEVNLHRNFRSPFYDDRRASCHIYYDKKSPTYKYYDHDIPPMRGIAFGL</sequence>
<organism evidence="1 2">
    <name type="scientific">Porphyromonas catoniae ATCC 51270</name>
    <dbReference type="NCBI Taxonomy" id="887901"/>
    <lineage>
        <taxon>Bacteria</taxon>
        <taxon>Pseudomonadati</taxon>
        <taxon>Bacteroidota</taxon>
        <taxon>Bacteroidia</taxon>
        <taxon>Bacteroidales</taxon>
        <taxon>Porphyromonadaceae</taxon>
        <taxon>Porphyromonas</taxon>
    </lineage>
</organism>
<proteinExistence type="predicted"/>
<name>Z4WVZ8_9PORP</name>
<protein>
    <submittedName>
        <fullName evidence="1">Uncharacterized protein</fullName>
    </submittedName>
</protein>
<dbReference type="PATRIC" id="fig|887901.3.peg.1148"/>
<evidence type="ECO:0000313" key="2">
    <source>
        <dbReference type="Proteomes" id="UP000023482"/>
    </source>
</evidence>
<accession>Z4WVZ8</accession>
<dbReference type="EMBL" id="JDFF01000020">
    <property type="protein sequence ID" value="EWC91945.1"/>
    <property type="molecule type" value="Genomic_DNA"/>
</dbReference>
<gene>
    <name evidence="1" type="ORF">HMPREF0636_0293</name>
</gene>
<keyword evidence="2" id="KW-1185">Reference proteome</keyword>
<evidence type="ECO:0000313" key="1">
    <source>
        <dbReference type="EMBL" id="EWC91945.1"/>
    </source>
</evidence>